<dbReference type="EMBL" id="JAYMGO010000001">
    <property type="protein sequence ID" value="KAL1282183.1"/>
    <property type="molecule type" value="Genomic_DNA"/>
</dbReference>
<comment type="caution">
    <text evidence="1">The sequence shown here is derived from an EMBL/GenBank/DDBJ whole genome shotgun (WGS) entry which is preliminary data.</text>
</comment>
<proteinExistence type="predicted"/>
<sequence>MITRSSPVGRLNVTEAFQEFAFRTPSPISNCPSPDPPLPPLFHEPQALISMLPYTICTPTPTHKHTWKTTTGWPMEPQGA</sequence>
<keyword evidence="2" id="KW-1185">Reference proteome</keyword>
<reference evidence="1 2" key="1">
    <citation type="submission" date="2023-09" db="EMBL/GenBank/DDBJ databases">
        <authorList>
            <person name="Wang M."/>
        </authorList>
    </citation>
    <scope>NUCLEOTIDE SEQUENCE [LARGE SCALE GENOMIC DNA]</scope>
    <source>
        <strain evidence="1">GT-2023</strain>
        <tissue evidence="1">Liver</tissue>
    </source>
</reference>
<accession>A0ABR3NYQ9</accession>
<dbReference type="Proteomes" id="UP001558613">
    <property type="component" value="Unassembled WGS sequence"/>
</dbReference>
<gene>
    <name evidence="1" type="ORF">QQF64_000986</name>
</gene>
<organism evidence="1 2">
    <name type="scientific">Cirrhinus molitorella</name>
    <name type="common">mud carp</name>
    <dbReference type="NCBI Taxonomy" id="172907"/>
    <lineage>
        <taxon>Eukaryota</taxon>
        <taxon>Metazoa</taxon>
        <taxon>Chordata</taxon>
        <taxon>Craniata</taxon>
        <taxon>Vertebrata</taxon>
        <taxon>Euteleostomi</taxon>
        <taxon>Actinopterygii</taxon>
        <taxon>Neopterygii</taxon>
        <taxon>Teleostei</taxon>
        <taxon>Ostariophysi</taxon>
        <taxon>Cypriniformes</taxon>
        <taxon>Cyprinidae</taxon>
        <taxon>Labeoninae</taxon>
        <taxon>Labeonini</taxon>
        <taxon>Cirrhinus</taxon>
    </lineage>
</organism>
<evidence type="ECO:0000313" key="2">
    <source>
        <dbReference type="Proteomes" id="UP001558613"/>
    </source>
</evidence>
<evidence type="ECO:0000313" key="1">
    <source>
        <dbReference type="EMBL" id="KAL1282183.1"/>
    </source>
</evidence>
<name>A0ABR3NYQ9_9TELE</name>
<protein>
    <submittedName>
        <fullName evidence="1">Uncharacterized protein</fullName>
    </submittedName>
</protein>